<dbReference type="SUPFAM" id="SSF52540">
    <property type="entry name" value="P-loop containing nucleoside triphosphate hydrolases"/>
    <property type="match status" value="1"/>
</dbReference>
<feature type="domain" description="AAA+ ATPase" evidence="1">
    <location>
        <begin position="53"/>
        <end position="193"/>
    </location>
</feature>
<gene>
    <name evidence="2" type="ORF">LCGC14_0453870</name>
</gene>
<sequence length="448" mass="51263">MTKQETNSEIVQETEQETVTSLDHFNNAFDEIFQYIQLPEDTQRALKATSLIKGGTSILVGLPGTAKTTLIEMLAGVFNLEWAKITCAPEKVTLEGSFYRLDIPTLMTGEEKIIWKKIANADFLFISEINRAPQSFQDELIDLLQYREFEAYGEIKKIKSHALAFLDMNWYRGGLDKAISDRPRSMIAFPSPDFPARLRISQQRFNKRSLTDLRKEVVPKATLEDLIKCQEEVEKIEIDKTALLIATLITESFSTCLYKRSHASERWIPPCFEDQLEVLGKIDTNITPKCSYLGEICSCVKIPMAYRLDESLLLMAKSLAYLDGQTTVFENEDFNHITEALKHVVGNRLELRDSIAQHWVNASDWVTNELYNYLNKHKLKQWARAIDCFATISEGTAKHSQHSIERAKTQLQTFANKNLELRPLAIAVNITEFKNKEYGKDDKDNDEA</sequence>
<evidence type="ECO:0000313" key="2">
    <source>
        <dbReference type="EMBL" id="KKN68162.1"/>
    </source>
</evidence>
<protein>
    <recommendedName>
        <fullName evidence="1">AAA+ ATPase domain-containing protein</fullName>
    </recommendedName>
</protein>
<dbReference type="PANTHER" id="PTHR42759">
    <property type="entry name" value="MOXR FAMILY PROTEIN"/>
    <property type="match status" value="1"/>
</dbReference>
<comment type="caution">
    <text evidence="2">The sequence shown here is derived from an EMBL/GenBank/DDBJ whole genome shotgun (WGS) entry which is preliminary data.</text>
</comment>
<dbReference type="Gene3D" id="3.40.50.300">
    <property type="entry name" value="P-loop containing nucleotide triphosphate hydrolases"/>
    <property type="match status" value="1"/>
</dbReference>
<accession>A0A0F9T018</accession>
<dbReference type="InterPro" id="IPR011704">
    <property type="entry name" value="ATPase_dyneun-rel_AAA"/>
</dbReference>
<dbReference type="GO" id="GO:0005524">
    <property type="term" value="F:ATP binding"/>
    <property type="evidence" value="ECO:0007669"/>
    <property type="project" value="InterPro"/>
</dbReference>
<name>A0A0F9T018_9ZZZZ</name>
<dbReference type="Pfam" id="PF07728">
    <property type="entry name" value="AAA_5"/>
    <property type="match status" value="1"/>
</dbReference>
<dbReference type="InterPro" id="IPR050764">
    <property type="entry name" value="CbbQ/NirQ/NorQ/GpvN"/>
</dbReference>
<dbReference type="AlphaFoldDB" id="A0A0F9T018"/>
<dbReference type="SMART" id="SM00382">
    <property type="entry name" value="AAA"/>
    <property type="match status" value="1"/>
</dbReference>
<organism evidence="2">
    <name type="scientific">marine sediment metagenome</name>
    <dbReference type="NCBI Taxonomy" id="412755"/>
    <lineage>
        <taxon>unclassified sequences</taxon>
        <taxon>metagenomes</taxon>
        <taxon>ecological metagenomes</taxon>
    </lineage>
</organism>
<dbReference type="PANTHER" id="PTHR42759:SF1">
    <property type="entry name" value="MAGNESIUM-CHELATASE SUBUNIT CHLD"/>
    <property type="match status" value="1"/>
</dbReference>
<dbReference type="InterPro" id="IPR003593">
    <property type="entry name" value="AAA+_ATPase"/>
</dbReference>
<dbReference type="EMBL" id="LAZR01000456">
    <property type="protein sequence ID" value="KKN68162.1"/>
    <property type="molecule type" value="Genomic_DNA"/>
</dbReference>
<dbReference type="InterPro" id="IPR027417">
    <property type="entry name" value="P-loop_NTPase"/>
</dbReference>
<evidence type="ECO:0000259" key="1">
    <source>
        <dbReference type="SMART" id="SM00382"/>
    </source>
</evidence>
<reference evidence="2" key="1">
    <citation type="journal article" date="2015" name="Nature">
        <title>Complex archaea that bridge the gap between prokaryotes and eukaryotes.</title>
        <authorList>
            <person name="Spang A."/>
            <person name="Saw J.H."/>
            <person name="Jorgensen S.L."/>
            <person name="Zaremba-Niedzwiedzka K."/>
            <person name="Martijn J."/>
            <person name="Lind A.E."/>
            <person name="van Eijk R."/>
            <person name="Schleper C."/>
            <person name="Guy L."/>
            <person name="Ettema T.J."/>
        </authorList>
    </citation>
    <scope>NUCLEOTIDE SEQUENCE</scope>
</reference>
<proteinExistence type="predicted"/>
<dbReference type="GO" id="GO:0016887">
    <property type="term" value="F:ATP hydrolysis activity"/>
    <property type="evidence" value="ECO:0007669"/>
    <property type="project" value="InterPro"/>
</dbReference>